<organism evidence="1">
    <name type="scientific">Phenylobacterium glaciei</name>
    <dbReference type="NCBI Taxonomy" id="2803784"/>
    <lineage>
        <taxon>Bacteria</taxon>
        <taxon>Pseudomonadati</taxon>
        <taxon>Pseudomonadota</taxon>
        <taxon>Alphaproteobacteria</taxon>
        <taxon>Caulobacterales</taxon>
        <taxon>Caulobacteraceae</taxon>
        <taxon>Phenylobacterium</taxon>
    </lineage>
</organism>
<sequence>MKKFIRRPAVQAFLGWVLAGYMSLIRHSVRWRHEGLESANAVLTAEPGS</sequence>
<dbReference type="AlphaFoldDB" id="A0A974P277"/>
<evidence type="ECO:0000313" key="1">
    <source>
        <dbReference type="EMBL" id="QQZ49866.1"/>
    </source>
</evidence>
<protein>
    <submittedName>
        <fullName evidence="1">Uncharacterized protein</fullName>
    </submittedName>
</protein>
<proteinExistence type="predicted"/>
<name>A0A974P277_9CAUL</name>
<accession>A0A974P277</accession>
<dbReference type="EMBL" id="CP068570">
    <property type="protein sequence ID" value="QQZ49866.1"/>
    <property type="molecule type" value="Genomic_DNA"/>
</dbReference>
<gene>
    <name evidence="1" type="ORF">JKL49_24630</name>
</gene>
<reference evidence="1" key="1">
    <citation type="submission" date="2021-01" db="EMBL/GenBank/DDBJ databases">
        <title>Genome sequence of Phenylobacterium sp. 20VBR1 isolated from a valley glaceir, Ny-Alesund, Svalbard.</title>
        <authorList>
            <person name="Thomas F.A."/>
            <person name="Krishnan K.P."/>
            <person name="Sinha R.K."/>
        </authorList>
    </citation>
    <scope>NUCLEOTIDE SEQUENCE</scope>
    <source>
        <strain evidence="1">20VBR1</strain>
    </source>
</reference>